<dbReference type="GO" id="GO:0005739">
    <property type="term" value="C:mitochondrion"/>
    <property type="evidence" value="ECO:0007669"/>
    <property type="project" value="TreeGrafter"/>
</dbReference>
<dbReference type="InterPro" id="IPR005999">
    <property type="entry name" value="Glycerol_kin"/>
</dbReference>
<accession>A0A1A9WTD2</accession>
<sequence length="556" mass="61594">MHFRCLSRMARSKKSNKGLVPYASKSIERMEEGGTTKFVGAIDEGTSSARFIIYRAGSDAAICSHQLDVTSFYPKEGWVEQDPIEIYQVVKTCIDVTMEEFKKKGKKLKDLVAVGITNQRESSIVWDRRTGKPLYNAIIWLDNRTSVTVDQLVESIPNNSKNIEYLKPLCGLPLSPYFSALKLRWLRDNVPAVTKAMNDGDAMFGTIDTWLIYNLTGGVNGGVHLTDVTNASRTMLMNIETLQWDRHLLDFFGLPTSILPQIVSSCEKYGEIKETKIEGVPITADLGDQQAALVGQQCFQRGQAKATYGTGCFLLYNTGPSVVHSTHGLLTTVGYQLGRNATPMYALEGSVAIAGVALKRPKWLRENLGLFGSVTQVEPMASMVDNSLDVYFVPAFSGLYAPYWNQEARGIICGLSEDTTSEHVVRATLESICFQVRDILESMKKDCGIPLTKLMVDGGMTVNNLFLQLQSDLVGISVIKSKIPETTALGAALAAYKAVEPSFKLEMELSKSTARKTYTPTINDNERDVRYAKWKMAVERAIGWDAAVPPRSDYFQ</sequence>
<dbReference type="NCBIfam" id="TIGR01311">
    <property type="entry name" value="glycerol_kin"/>
    <property type="match status" value="1"/>
</dbReference>
<comment type="catalytic activity">
    <reaction evidence="10">
        <text>glycerol + ATP = sn-glycerol 3-phosphate + ADP + H(+)</text>
        <dbReference type="Rhea" id="RHEA:21644"/>
        <dbReference type="ChEBI" id="CHEBI:15378"/>
        <dbReference type="ChEBI" id="CHEBI:17754"/>
        <dbReference type="ChEBI" id="CHEBI:30616"/>
        <dbReference type="ChEBI" id="CHEBI:57597"/>
        <dbReference type="ChEBI" id="CHEBI:456216"/>
        <dbReference type="EC" id="2.7.1.30"/>
    </reaction>
</comment>
<dbReference type="PROSITE" id="PS00445">
    <property type="entry name" value="FGGY_KINASES_2"/>
    <property type="match status" value="1"/>
</dbReference>
<dbReference type="FunFam" id="3.30.420.40:FF:000177">
    <property type="entry name" value="Glycerol kinase"/>
    <property type="match status" value="1"/>
</dbReference>
<dbReference type="GO" id="GO:0006641">
    <property type="term" value="P:triglyceride metabolic process"/>
    <property type="evidence" value="ECO:0007669"/>
    <property type="project" value="TreeGrafter"/>
</dbReference>
<evidence type="ECO:0000259" key="14">
    <source>
        <dbReference type="Pfam" id="PF02782"/>
    </source>
</evidence>
<dbReference type="GO" id="GO:0019563">
    <property type="term" value="P:glycerol catabolic process"/>
    <property type="evidence" value="ECO:0007669"/>
    <property type="project" value="UniProtKB-UniPathway"/>
</dbReference>
<dbReference type="EnsemblMetazoa" id="GBRI031264-RA">
    <property type="protein sequence ID" value="GBRI031264-PA"/>
    <property type="gene ID" value="GBRI031264"/>
</dbReference>
<dbReference type="InterPro" id="IPR018484">
    <property type="entry name" value="FGGY_N"/>
</dbReference>
<evidence type="ECO:0000256" key="1">
    <source>
        <dbReference type="ARBA" id="ARBA00005190"/>
    </source>
</evidence>
<keyword evidence="8" id="KW-0067">ATP-binding</keyword>
<dbReference type="UniPathway" id="UPA00618">
    <property type="reaction ID" value="UER00672"/>
</dbReference>
<protein>
    <recommendedName>
        <fullName evidence="11">Probable glycerol kinase</fullName>
        <ecNumber evidence="3">2.7.1.30</ecNumber>
    </recommendedName>
    <alternativeName>
        <fullName evidence="9">ATP:glycerol 3-phosphotransferase</fullName>
    </alternativeName>
</protein>
<proteinExistence type="inferred from homology"/>
<keyword evidence="16" id="KW-1185">Reference proteome</keyword>
<evidence type="ECO:0000256" key="10">
    <source>
        <dbReference type="ARBA" id="ARBA00052101"/>
    </source>
</evidence>
<evidence type="ECO:0000256" key="8">
    <source>
        <dbReference type="ARBA" id="ARBA00022840"/>
    </source>
</evidence>
<dbReference type="CDD" id="cd07792">
    <property type="entry name" value="ASKHA_NBD_FGGY_GK1-3-like"/>
    <property type="match status" value="1"/>
</dbReference>
<dbReference type="PANTHER" id="PTHR10196">
    <property type="entry name" value="SUGAR KINASE"/>
    <property type="match status" value="1"/>
</dbReference>
<evidence type="ECO:0000256" key="3">
    <source>
        <dbReference type="ARBA" id="ARBA00012099"/>
    </source>
</evidence>
<evidence type="ECO:0000256" key="6">
    <source>
        <dbReference type="ARBA" id="ARBA00022777"/>
    </source>
</evidence>
<dbReference type="VEuPathDB" id="VectorBase:GBRI031264"/>
<dbReference type="AlphaFoldDB" id="A0A1A9WTD2"/>
<evidence type="ECO:0000256" key="9">
    <source>
        <dbReference type="ARBA" id="ARBA00043149"/>
    </source>
</evidence>
<evidence type="ECO:0000259" key="13">
    <source>
        <dbReference type="Pfam" id="PF00370"/>
    </source>
</evidence>
<evidence type="ECO:0000313" key="15">
    <source>
        <dbReference type="EnsemblMetazoa" id="GBRI031264-PA"/>
    </source>
</evidence>
<dbReference type="InterPro" id="IPR018483">
    <property type="entry name" value="Carb_kinase_FGGY_CS"/>
</dbReference>
<dbReference type="SUPFAM" id="SSF53067">
    <property type="entry name" value="Actin-like ATPase domain"/>
    <property type="match status" value="2"/>
</dbReference>
<dbReference type="GO" id="GO:0046167">
    <property type="term" value="P:glycerol-3-phosphate biosynthetic process"/>
    <property type="evidence" value="ECO:0007669"/>
    <property type="project" value="TreeGrafter"/>
</dbReference>
<dbReference type="Proteomes" id="UP000091820">
    <property type="component" value="Unassembled WGS sequence"/>
</dbReference>
<dbReference type="EC" id="2.7.1.30" evidence="3"/>
<evidence type="ECO:0000256" key="11">
    <source>
        <dbReference type="ARBA" id="ARBA00071571"/>
    </source>
</evidence>
<dbReference type="InterPro" id="IPR018485">
    <property type="entry name" value="FGGY_C"/>
</dbReference>
<organism evidence="15 16">
    <name type="scientific">Glossina brevipalpis</name>
    <dbReference type="NCBI Taxonomy" id="37001"/>
    <lineage>
        <taxon>Eukaryota</taxon>
        <taxon>Metazoa</taxon>
        <taxon>Ecdysozoa</taxon>
        <taxon>Arthropoda</taxon>
        <taxon>Hexapoda</taxon>
        <taxon>Insecta</taxon>
        <taxon>Pterygota</taxon>
        <taxon>Neoptera</taxon>
        <taxon>Endopterygota</taxon>
        <taxon>Diptera</taxon>
        <taxon>Brachycera</taxon>
        <taxon>Muscomorpha</taxon>
        <taxon>Hippoboscoidea</taxon>
        <taxon>Glossinidae</taxon>
        <taxon>Glossina</taxon>
    </lineage>
</organism>
<evidence type="ECO:0000256" key="7">
    <source>
        <dbReference type="ARBA" id="ARBA00022798"/>
    </source>
</evidence>
<reference evidence="15" key="2">
    <citation type="submission" date="2020-05" db="UniProtKB">
        <authorList>
            <consortium name="EnsemblMetazoa"/>
        </authorList>
    </citation>
    <scope>IDENTIFICATION</scope>
    <source>
        <strain evidence="15">IAEA</strain>
    </source>
</reference>
<keyword evidence="5" id="KW-0547">Nucleotide-binding</keyword>
<keyword evidence="7" id="KW-0319">Glycerol metabolism</keyword>
<dbReference type="Pfam" id="PF00370">
    <property type="entry name" value="FGGY_N"/>
    <property type="match status" value="1"/>
</dbReference>
<feature type="domain" description="Carbohydrate kinase FGGY C-terminal" evidence="14">
    <location>
        <begin position="305"/>
        <end position="498"/>
    </location>
</feature>
<dbReference type="InterPro" id="IPR043129">
    <property type="entry name" value="ATPase_NBD"/>
</dbReference>
<dbReference type="Gene3D" id="3.30.420.40">
    <property type="match status" value="2"/>
</dbReference>
<dbReference type="PANTHER" id="PTHR10196:SF82">
    <property type="entry name" value="GLYCEROL KINASE"/>
    <property type="match status" value="1"/>
</dbReference>
<name>A0A1A9WTD2_9MUSC</name>
<feature type="domain" description="Carbohydrate kinase FGGY N-terminal" evidence="13">
    <location>
        <begin position="40"/>
        <end position="295"/>
    </location>
</feature>
<evidence type="ECO:0000256" key="4">
    <source>
        <dbReference type="ARBA" id="ARBA00022679"/>
    </source>
</evidence>
<dbReference type="GO" id="GO:0004370">
    <property type="term" value="F:glycerol kinase activity"/>
    <property type="evidence" value="ECO:0007669"/>
    <property type="project" value="UniProtKB-EC"/>
</dbReference>
<dbReference type="InterPro" id="IPR000577">
    <property type="entry name" value="Carb_kinase_FGGY"/>
</dbReference>
<reference evidence="16" key="1">
    <citation type="submission" date="2014-03" db="EMBL/GenBank/DDBJ databases">
        <authorList>
            <person name="Aksoy S."/>
            <person name="Warren W."/>
            <person name="Wilson R.K."/>
        </authorList>
    </citation>
    <scope>NUCLEOTIDE SEQUENCE [LARGE SCALE GENOMIC DNA]</scope>
    <source>
        <strain evidence="16">IAEA</strain>
    </source>
</reference>
<keyword evidence="6 12" id="KW-0418">Kinase</keyword>
<evidence type="ECO:0000256" key="2">
    <source>
        <dbReference type="ARBA" id="ARBA00009156"/>
    </source>
</evidence>
<dbReference type="PIRSF" id="PIRSF000538">
    <property type="entry name" value="GlpK"/>
    <property type="match status" value="1"/>
</dbReference>
<dbReference type="NCBIfam" id="NF000756">
    <property type="entry name" value="PRK00047.1"/>
    <property type="match status" value="1"/>
</dbReference>
<dbReference type="FunFam" id="3.30.420.40:FF:000108">
    <property type="entry name" value="Glycerol kinase, glycosomal"/>
    <property type="match status" value="1"/>
</dbReference>
<evidence type="ECO:0000256" key="5">
    <source>
        <dbReference type="ARBA" id="ARBA00022741"/>
    </source>
</evidence>
<dbReference type="GO" id="GO:0005524">
    <property type="term" value="F:ATP binding"/>
    <property type="evidence" value="ECO:0007669"/>
    <property type="project" value="UniProtKB-KW"/>
</dbReference>
<keyword evidence="4 12" id="KW-0808">Transferase</keyword>
<dbReference type="InterPro" id="IPR042018">
    <property type="entry name" value="GK1-3_metazoan-type"/>
</dbReference>
<dbReference type="PROSITE" id="PS00933">
    <property type="entry name" value="FGGY_KINASES_1"/>
    <property type="match status" value="1"/>
</dbReference>
<dbReference type="Pfam" id="PF02782">
    <property type="entry name" value="FGGY_C"/>
    <property type="match status" value="1"/>
</dbReference>
<dbReference type="STRING" id="37001.A0A1A9WTD2"/>
<comment type="pathway">
    <text evidence="1">Polyol metabolism; glycerol degradation via glycerol kinase pathway; sn-glycerol 3-phosphate from glycerol: step 1/1.</text>
</comment>
<evidence type="ECO:0000313" key="16">
    <source>
        <dbReference type="Proteomes" id="UP000091820"/>
    </source>
</evidence>
<comment type="similarity">
    <text evidence="2 12">Belongs to the FGGY kinase family.</text>
</comment>
<evidence type="ECO:0000256" key="12">
    <source>
        <dbReference type="RuleBase" id="RU003733"/>
    </source>
</evidence>